<accession>A0A225NJ23</accession>
<evidence type="ECO:0000313" key="2">
    <source>
        <dbReference type="Proteomes" id="UP000215377"/>
    </source>
</evidence>
<organism evidence="1 2">
    <name type="scientific">Marinibacterium profundimaris</name>
    <dbReference type="NCBI Taxonomy" id="1679460"/>
    <lineage>
        <taxon>Bacteria</taxon>
        <taxon>Pseudomonadati</taxon>
        <taxon>Pseudomonadota</taxon>
        <taxon>Alphaproteobacteria</taxon>
        <taxon>Rhodobacterales</taxon>
        <taxon>Paracoccaceae</taxon>
        <taxon>Marinibacterium</taxon>
    </lineage>
</organism>
<gene>
    <name evidence="1" type="ORF">ATO3_11015</name>
</gene>
<dbReference type="AlphaFoldDB" id="A0A225NJ23"/>
<protein>
    <submittedName>
        <fullName evidence="1">Alpha/beta hydrolase</fullName>
    </submittedName>
</protein>
<proteinExistence type="predicted"/>
<dbReference type="EMBL" id="AQQR01000004">
    <property type="protein sequence ID" value="OWU73231.1"/>
    <property type="molecule type" value="Genomic_DNA"/>
</dbReference>
<comment type="caution">
    <text evidence="1">The sequence shown here is derived from an EMBL/GenBank/DDBJ whole genome shotgun (WGS) entry which is preliminary data.</text>
</comment>
<dbReference type="Proteomes" id="UP000215377">
    <property type="component" value="Unassembled WGS sequence"/>
</dbReference>
<dbReference type="GO" id="GO:0016787">
    <property type="term" value="F:hydrolase activity"/>
    <property type="evidence" value="ECO:0007669"/>
    <property type="project" value="UniProtKB-KW"/>
</dbReference>
<name>A0A225NJ23_9RHOB</name>
<feature type="non-terminal residue" evidence="1">
    <location>
        <position position="158"/>
    </location>
</feature>
<evidence type="ECO:0000313" key="1">
    <source>
        <dbReference type="EMBL" id="OWU73231.1"/>
    </source>
</evidence>
<reference evidence="1 2" key="1">
    <citation type="submission" date="2013-04" db="EMBL/GenBank/DDBJ databases">
        <title>Oceanicola sp. 22II1-22F33 Genome Sequencing.</title>
        <authorList>
            <person name="Lai Q."/>
            <person name="Li G."/>
            <person name="Shao Z."/>
        </authorList>
    </citation>
    <scope>NUCLEOTIDE SEQUENCE [LARGE SCALE GENOMIC DNA]</scope>
    <source>
        <strain evidence="1 2">22II1-22F33</strain>
    </source>
</reference>
<sequence>MQSEQMRSLQGSAGKLLNRLPDDLSATGAADTEELLDEALGEVAKGMEEPAILAMIQSYAASVGQAQNKEDIEAFVSANFPQTELPRLLALVSAMSDADVAAFYERAVIDAARLTSIARMQMSLGIIACQEDFPFNSPEGFDAVSELLPISWTRSGVN</sequence>
<keyword evidence="2" id="KW-1185">Reference proteome</keyword>
<keyword evidence="1" id="KW-0378">Hydrolase</keyword>